<reference evidence="2 3" key="1">
    <citation type="submission" date="2024-04" db="EMBL/GenBank/DDBJ databases">
        <authorList>
            <person name="Fracassetti M."/>
        </authorList>
    </citation>
    <scope>NUCLEOTIDE SEQUENCE [LARGE SCALE GENOMIC DNA]</scope>
</reference>
<evidence type="ECO:0000313" key="3">
    <source>
        <dbReference type="Proteomes" id="UP001497516"/>
    </source>
</evidence>
<dbReference type="Proteomes" id="UP001497516">
    <property type="component" value="Chromosome 4"/>
</dbReference>
<dbReference type="AlphaFoldDB" id="A0AAV2E6F2"/>
<dbReference type="EMBL" id="OZ034817">
    <property type="protein sequence ID" value="CAL1381080.1"/>
    <property type="molecule type" value="Genomic_DNA"/>
</dbReference>
<keyword evidence="3" id="KW-1185">Reference proteome</keyword>
<proteinExistence type="predicted"/>
<name>A0AAV2E6F2_9ROSI</name>
<protein>
    <submittedName>
        <fullName evidence="2">Uncharacterized protein</fullName>
    </submittedName>
</protein>
<evidence type="ECO:0000256" key="1">
    <source>
        <dbReference type="SAM" id="MobiDB-lite"/>
    </source>
</evidence>
<feature type="region of interest" description="Disordered" evidence="1">
    <location>
        <begin position="1"/>
        <end position="77"/>
    </location>
</feature>
<evidence type="ECO:0000313" key="2">
    <source>
        <dbReference type="EMBL" id="CAL1381080.1"/>
    </source>
</evidence>
<gene>
    <name evidence="2" type="ORF">LTRI10_LOCUS22484</name>
</gene>
<accession>A0AAV2E6F2</accession>
<organism evidence="2 3">
    <name type="scientific">Linum trigynum</name>
    <dbReference type="NCBI Taxonomy" id="586398"/>
    <lineage>
        <taxon>Eukaryota</taxon>
        <taxon>Viridiplantae</taxon>
        <taxon>Streptophyta</taxon>
        <taxon>Embryophyta</taxon>
        <taxon>Tracheophyta</taxon>
        <taxon>Spermatophyta</taxon>
        <taxon>Magnoliopsida</taxon>
        <taxon>eudicotyledons</taxon>
        <taxon>Gunneridae</taxon>
        <taxon>Pentapetalae</taxon>
        <taxon>rosids</taxon>
        <taxon>fabids</taxon>
        <taxon>Malpighiales</taxon>
        <taxon>Linaceae</taxon>
        <taxon>Linum</taxon>
    </lineage>
</organism>
<sequence length="148" mass="16001">MEENAKVSSLEELTCGPPAIQLWSTKDDEEERLAEATSEASPEAPALPAIAQKKETSNTSPANTANEKEGTTEEEPLAVMEPLAAPPLAINATTPLSAAIDALERRIAIQAEREGQFVASFVNGGFKRISVRTVNWRLRGKDDQNKDL</sequence>
<feature type="compositionally biased region" description="Low complexity" evidence="1">
    <location>
        <begin position="35"/>
        <end position="51"/>
    </location>
</feature>